<keyword evidence="4 9" id="KW-0436">Ligase</keyword>
<comment type="pathway">
    <text evidence="1">Protein modification; protein lipoylation via exogenous pathway; protein N(6)-(lipoyl)lysine from lipoate: step 2/2.</text>
</comment>
<dbReference type="STRING" id="177437.HRM2_47570"/>
<evidence type="ECO:0000313" key="9">
    <source>
        <dbReference type="EMBL" id="ACN17806.1"/>
    </source>
</evidence>
<dbReference type="HOGENOM" id="CLU_022986_0_2_7"/>
<evidence type="ECO:0000256" key="5">
    <source>
        <dbReference type="ARBA" id="ARBA00022741"/>
    </source>
</evidence>
<dbReference type="EC" id="6.3.1.20" evidence="3"/>
<dbReference type="OrthoDB" id="9787898at2"/>
<dbReference type="CDD" id="cd16443">
    <property type="entry name" value="LplA"/>
    <property type="match status" value="1"/>
</dbReference>
<dbReference type="Pfam" id="PF10437">
    <property type="entry name" value="Lip_prot_lig_C"/>
    <property type="match status" value="1"/>
</dbReference>
<evidence type="ECO:0000256" key="4">
    <source>
        <dbReference type="ARBA" id="ARBA00022598"/>
    </source>
</evidence>
<dbReference type="AlphaFoldDB" id="C0QHE7"/>
<dbReference type="PANTHER" id="PTHR12561:SF3">
    <property type="entry name" value="LIPOYLTRANSFERASE 1, MITOCHONDRIAL"/>
    <property type="match status" value="1"/>
</dbReference>
<evidence type="ECO:0000256" key="2">
    <source>
        <dbReference type="ARBA" id="ARBA00005124"/>
    </source>
</evidence>
<comment type="catalytic activity">
    <reaction evidence="7">
        <text>L-lysyl-[lipoyl-carrier protein] + (R)-lipoate + ATP = N(6)-[(R)-lipoyl]-L-lysyl-[lipoyl-carrier protein] + AMP + diphosphate + H(+)</text>
        <dbReference type="Rhea" id="RHEA:49288"/>
        <dbReference type="Rhea" id="RHEA-COMP:10500"/>
        <dbReference type="Rhea" id="RHEA-COMP:10502"/>
        <dbReference type="ChEBI" id="CHEBI:15378"/>
        <dbReference type="ChEBI" id="CHEBI:29969"/>
        <dbReference type="ChEBI" id="CHEBI:30616"/>
        <dbReference type="ChEBI" id="CHEBI:33019"/>
        <dbReference type="ChEBI" id="CHEBI:83088"/>
        <dbReference type="ChEBI" id="CHEBI:83099"/>
        <dbReference type="ChEBI" id="CHEBI:456215"/>
        <dbReference type="EC" id="6.3.1.20"/>
    </reaction>
</comment>
<dbReference type="InterPro" id="IPR019491">
    <property type="entry name" value="Lipoate_protein_ligase_C"/>
</dbReference>
<name>C0QHE7_DESAH</name>
<feature type="domain" description="BPL/LPL catalytic" evidence="8">
    <location>
        <begin position="24"/>
        <end position="207"/>
    </location>
</feature>
<dbReference type="Gene3D" id="3.30.930.10">
    <property type="entry name" value="Bira Bifunctional Protein, Domain 2"/>
    <property type="match status" value="1"/>
</dbReference>
<dbReference type="Proteomes" id="UP000000442">
    <property type="component" value="Chromosome"/>
</dbReference>
<dbReference type="Gene3D" id="3.30.390.50">
    <property type="entry name" value="CO dehydrogenase flavoprotein, C-terminal domain"/>
    <property type="match status" value="1"/>
</dbReference>
<gene>
    <name evidence="9" type="primary">lplA</name>
    <name evidence="9" type="ordered locus">HRM2_47570</name>
</gene>
<dbReference type="GO" id="GO:0009249">
    <property type="term" value="P:protein lipoylation"/>
    <property type="evidence" value="ECO:0007669"/>
    <property type="project" value="InterPro"/>
</dbReference>
<dbReference type="GO" id="GO:0005524">
    <property type="term" value="F:ATP binding"/>
    <property type="evidence" value="ECO:0007669"/>
    <property type="project" value="UniProtKB-KW"/>
</dbReference>
<keyword evidence="6" id="KW-0067">ATP-binding</keyword>
<dbReference type="PANTHER" id="PTHR12561">
    <property type="entry name" value="LIPOATE-PROTEIN LIGASE"/>
    <property type="match status" value="1"/>
</dbReference>
<organism evidence="9 10">
    <name type="scientific">Desulforapulum autotrophicum (strain ATCC 43914 / DSM 3382 / VKM B-1955 / HRM2)</name>
    <name type="common">Desulfobacterium autotrophicum</name>
    <dbReference type="NCBI Taxonomy" id="177437"/>
    <lineage>
        <taxon>Bacteria</taxon>
        <taxon>Pseudomonadati</taxon>
        <taxon>Thermodesulfobacteriota</taxon>
        <taxon>Desulfobacteria</taxon>
        <taxon>Desulfobacterales</taxon>
        <taxon>Desulfobacteraceae</taxon>
        <taxon>Desulforapulum</taxon>
    </lineage>
</organism>
<keyword evidence="10" id="KW-1185">Reference proteome</keyword>
<dbReference type="Pfam" id="PF21948">
    <property type="entry name" value="LplA-B_cat"/>
    <property type="match status" value="1"/>
</dbReference>
<dbReference type="RefSeq" id="WP_015906516.1">
    <property type="nucleotide sequence ID" value="NC_012108.1"/>
</dbReference>
<evidence type="ECO:0000259" key="8">
    <source>
        <dbReference type="PROSITE" id="PS51733"/>
    </source>
</evidence>
<dbReference type="SUPFAM" id="SSF55681">
    <property type="entry name" value="Class II aaRS and biotin synthetases"/>
    <property type="match status" value="1"/>
</dbReference>
<dbReference type="UniPathway" id="UPA00537">
    <property type="reaction ID" value="UER00594"/>
</dbReference>
<comment type="pathway">
    <text evidence="2">Protein modification; protein lipoylation via exogenous pathway; protein N(6)-(lipoyl)lysine from lipoate: step 1/2.</text>
</comment>
<reference evidence="9 10" key="1">
    <citation type="journal article" date="2009" name="Environ. Microbiol.">
        <title>Genome sequence of Desulfobacterium autotrophicum HRM2, a marine sulfate reducer oxidizing organic carbon completely to carbon dioxide.</title>
        <authorList>
            <person name="Strittmatter A.W."/>
            <person name="Liesegang H."/>
            <person name="Rabus R."/>
            <person name="Decker I."/>
            <person name="Amann J."/>
            <person name="Andres S."/>
            <person name="Henne A."/>
            <person name="Fricke W.F."/>
            <person name="Martinez-Arias R."/>
            <person name="Bartels D."/>
            <person name="Goesmann A."/>
            <person name="Krause L."/>
            <person name="Puehler A."/>
            <person name="Klenk H.P."/>
            <person name="Richter M."/>
            <person name="Schuler M."/>
            <person name="Gloeckner F.O."/>
            <person name="Meyerdierks A."/>
            <person name="Gottschalk G."/>
            <person name="Amann R."/>
        </authorList>
    </citation>
    <scope>NUCLEOTIDE SEQUENCE [LARGE SCALE GENOMIC DNA]</scope>
    <source>
        <strain evidence="10">ATCC 43914 / DSM 3382 / HRM2</strain>
    </source>
</reference>
<proteinExistence type="predicted"/>
<dbReference type="GO" id="GO:0005737">
    <property type="term" value="C:cytoplasm"/>
    <property type="evidence" value="ECO:0007669"/>
    <property type="project" value="TreeGrafter"/>
</dbReference>
<dbReference type="KEGG" id="dat:HRM2_47570"/>
<dbReference type="InterPro" id="IPR004143">
    <property type="entry name" value="BPL_LPL_catalytic"/>
</dbReference>
<dbReference type="PROSITE" id="PS51733">
    <property type="entry name" value="BPL_LPL_CATALYTIC"/>
    <property type="match status" value="1"/>
</dbReference>
<dbReference type="InterPro" id="IPR045864">
    <property type="entry name" value="aa-tRNA-synth_II/BPL/LPL"/>
</dbReference>
<evidence type="ECO:0000256" key="7">
    <source>
        <dbReference type="ARBA" id="ARBA00048037"/>
    </source>
</evidence>
<dbReference type="EMBL" id="CP001087">
    <property type="protein sequence ID" value="ACN17806.1"/>
    <property type="molecule type" value="Genomic_DNA"/>
</dbReference>
<dbReference type="NCBIfam" id="TIGR00545">
    <property type="entry name" value="lipoyltrans"/>
    <property type="match status" value="1"/>
</dbReference>
<protein>
    <recommendedName>
        <fullName evidence="3">lipoate--protein ligase</fullName>
        <ecNumber evidence="3">6.3.1.20</ecNumber>
    </recommendedName>
</protein>
<evidence type="ECO:0000313" key="10">
    <source>
        <dbReference type="Proteomes" id="UP000000442"/>
    </source>
</evidence>
<dbReference type="GO" id="GO:0016979">
    <property type="term" value="F:lipoate-protein ligase activity"/>
    <property type="evidence" value="ECO:0007669"/>
    <property type="project" value="UniProtKB-EC"/>
</dbReference>
<dbReference type="GO" id="GO:0017118">
    <property type="term" value="F:lipoyltransferase activity"/>
    <property type="evidence" value="ECO:0007669"/>
    <property type="project" value="TreeGrafter"/>
</dbReference>
<dbReference type="eggNOG" id="COG0095">
    <property type="taxonomic scope" value="Bacteria"/>
</dbReference>
<dbReference type="InterPro" id="IPR004562">
    <property type="entry name" value="LipoylTrfase_LipoateP_Ligase"/>
</dbReference>
<evidence type="ECO:0000256" key="1">
    <source>
        <dbReference type="ARBA" id="ARBA00005085"/>
    </source>
</evidence>
<accession>C0QHE7</accession>
<evidence type="ECO:0000256" key="3">
    <source>
        <dbReference type="ARBA" id="ARBA00012367"/>
    </source>
</evidence>
<keyword evidence="5" id="KW-0547">Nucleotide-binding</keyword>
<dbReference type="SUPFAM" id="SSF82649">
    <property type="entry name" value="SufE/NifU"/>
    <property type="match status" value="1"/>
</dbReference>
<sequence length="326" mass="36934">MILLLNPCIDPARNLALEEYLLTRRCEDFFMVWQNRPSIIVGRNQNPFAQINHDYVQRHHIPVFRRITGGGSVYHDLGNVNFTMIRTIQNPYAINFNHLLGPVIEFLDQMGVAVHLEGQSDLAVPGGKISGNAQHLHKSRGLHHGTLLYDTDLGTLSHALSKGSGKYIDRSVDSIRKQVTNLRPLLKTDLSAGTFMRRFLTFFQKKNPGAFQTALSMAEQGIINGTAQGKYNSWEWNFARSPDYRFETVLESMTDQLKIQLQVQRGIIQNARFNGKRLTAQKALELASALMGRRHTPAHVAEALDRVLINDRCSDRSYRPLAPELF</sequence>
<evidence type="ECO:0000256" key="6">
    <source>
        <dbReference type="ARBA" id="ARBA00022840"/>
    </source>
</evidence>